<dbReference type="EnsemblMetazoa" id="GPPI028448-RA">
    <property type="protein sequence ID" value="GPPI028448-PA"/>
    <property type="gene ID" value="GPPI028448"/>
</dbReference>
<name>A0A1B0BFK1_9MUSC</name>
<evidence type="ECO:0000313" key="2">
    <source>
        <dbReference type="Proteomes" id="UP000092460"/>
    </source>
</evidence>
<keyword evidence="2" id="KW-1185">Reference proteome</keyword>
<reference evidence="2" key="1">
    <citation type="submission" date="2015-01" db="EMBL/GenBank/DDBJ databases">
        <authorList>
            <person name="Aksoy S."/>
            <person name="Warren W."/>
            <person name="Wilson R.K."/>
        </authorList>
    </citation>
    <scope>NUCLEOTIDE SEQUENCE [LARGE SCALE GENOMIC DNA]</scope>
    <source>
        <strain evidence="2">IAEA</strain>
    </source>
</reference>
<evidence type="ECO:0000313" key="1">
    <source>
        <dbReference type="EnsemblMetazoa" id="GPPI028448-PA"/>
    </source>
</evidence>
<organism evidence="1 2">
    <name type="scientific">Glossina palpalis gambiensis</name>
    <dbReference type="NCBI Taxonomy" id="67801"/>
    <lineage>
        <taxon>Eukaryota</taxon>
        <taxon>Metazoa</taxon>
        <taxon>Ecdysozoa</taxon>
        <taxon>Arthropoda</taxon>
        <taxon>Hexapoda</taxon>
        <taxon>Insecta</taxon>
        <taxon>Pterygota</taxon>
        <taxon>Neoptera</taxon>
        <taxon>Endopterygota</taxon>
        <taxon>Diptera</taxon>
        <taxon>Brachycera</taxon>
        <taxon>Muscomorpha</taxon>
        <taxon>Hippoboscoidea</taxon>
        <taxon>Glossinidae</taxon>
        <taxon>Glossina</taxon>
    </lineage>
</organism>
<proteinExistence type="predicted"/>
<dbReference type="Proteomes" id="UP000092460">
    <property type="component" value="Unassembled WGS sequence"/>
</dbReference>
<accession>A0A1B0BFK1</accession>
<protein>
    <submittedName>
        <fullName evidence="1">Uncharacterized protein</fullName>
    </submittedName>
</protein>
<dbReference type="VEuPathDB" id="VectorBase:GPPI028448"/>
<dbReference type="EMBL" id="JXJN01013502">
    <property type="status" value="NOT_ANNOTATED_CDS"/>
    <property type="molecule type" value="Genomic_DNA"/>
</dbReference>
<dbReference type="AlphaFoldDB" id="A0A1B0BFK1"/>
<reference evidence="1" key="2">
    <citation type="submission" date="2020-05" db="UniProtKB">
        <authorList>
            <consortium name="EnsemblMetazoa"/>
        </authorList>
    </citation>
    <scope>IDENTIFICATION</scope>
    <source>
        <strain evidence="1">IAEA</strain>
    </source>
</reference>
<sequence length="194" mass="22439">MFGRKKKISERANIFEPEFHFSDPQAVLHPLDIDRLTTTALIFISNRDISEVFVGNQEVVVCAIFEMKNLQKNAKSMPSGTKKLSTATSMQPQSIGIATLFLTGDKRSVRLLSSTYRLRLPKRCGTNVDKELRNNRTQLRKLRRSRKRSITRLFEINSRISQLEKSIAERHRHVINLHAEIENLKNTNRELSQH</sequence>